<dbReference type="SMART" id="SM00028">
    <property type="entry name" value="TPR"/>
    <property type="match status" value="4"/>
</dbReference>
<dbReference type="InterPro" id="IPR011990">
    <property type="entry name" value="TPR-like_helical_dom_sf"/>
</dbReference>
<accession>A0AAV2INS2</accession>
<organism evidence="1 2">
    <name type="scientific">Lymnaea stagnalis</name>
    <name type="common">Great pond snail</name>
    <name type="synonym">Helix stagnalis</name>
    <dbReference type="NCBI Taxonomy" id="6523"/>
    <lineage>
        <taxon>Eukaryota</taxon>
        <taxon>Metazoa</taxon>
        <taxon>Spiralia</taxon>
        <taxon>Lophotrochozoa</taxon>
        <taxon>Mollusca</taxon>
        <taxon>Gastropoda</taxon>
        <taxon>Heterobranchia</taxon>
        <taxon>Euthyneura</taxon>
        <taxon>Panpulmonata</taxon>
        <taxon>Hygrophila</taxon>
        <taxon>Lymnaeoidea</taxon>
        <taxon>Lymnaeidae</taxon>
        <taxon>Lymnaea</taxon>
    </lineage>
</organism>
<protein>
    <submittedName>
        <fullName evidence="1">Uncharacterized protein</fullName>
    </submittedName>
</protein>
<dbReference type="SUPFAM" id="SSF48452">
    <property type="entry name" value="TPR-like"/>
    <property type="match status" value="2"/>
</dbReference>
<sequence>GFLLKGVTYQRMNMFKASLDALLSALEVDSNNTSKTSNYIVGTVAKMCQLSEEKAQTLKYMETYEKLSELGVLLFQNKKYEACISVLEAARKFQTNQKGITLRILLTQANAHSQLLHIPIAIGLYQECYGMAVANHEQEYQTKALVNIATLQLENGDTHLAIIFYEKLLHLETEILKEAGPDGDLPDYWTKELQCGLHLNLSIAYKNIGNITCAMIHSKKYRALALKYGLNVKLMADSHRNTGLLNEILGKYNEALLCYNDFLTVCKTSGDERNVGHAYG</sequence>
<comment type="caution">
    <text evidence="1">The sequence shown here is derived from an EMBL/GenBank/DDBJ whole genome shotgun (WGS) entry which is preliminary data.</text>
</comment>
<dbReference type="InterPro" id="IPR019734">
    <property type="entry name" value="TPR_rpt"/>
</dbReference>
<evidence type="ECO:0000313" key="1">
    <source>
        <dbReference type="EMBL" id="CAL1547836.1"/>
    </source>
</evidence>
<dbReference type="Gene3D" id="1.25.40.10">
    <property type="entry name" value="Tetratricopeptide repeat domain"/>
    <property type="match status" value="2"/>
</dbReference>
<dbReference type="Pfam" id="PF13181">
    <property type="entry name" value="TPR_8"/>
    <property type="match status" value="1"/>
</dbReference>
<gene>
    <name evidence="1" type="ORF">GSLYS_00021153001</name>
</gene>
<name>A0AAV2INS2_LYMST</name>
<reference evidence="1 2" key="1">
    <citation type="submission" date="2024-04" db="EMBL/GenBank/DDBJ databases">
        <authorList>
            <consortium name="Genoscope - CEA"/>
            <person name="William W."/>
        </authorList>
    </citation>
    <scope>NUCLEOTIDE SEQUENCE [LARGE SCALE GENOMIC DNA]</scope>
</reference>
<proteinExistence type="predicted"/>
<dbReference type="AlphaFoldDB" id="A0AAV2INS2"/>
<keyword evidence="2" id="KW-1185">Reference proteome</keyword>
<feature type="non-terminal residue" evidence="1">
    <location>
        <position position="1"/>
    </location>
</feature>
<dbReference type="EMBL" id="CAXITT010001079">
    <property type="protein sequence ID" value="CAL1547836.1"/>
    <property type="molecule type" value="Genomic_DNA"/>
</dbReference>
<evidence type="ECO:0000313" key="2">
    <source>
        <dbReference type="Proteomes" id="UP001497497"/>
    </source>
</evidence>
<dbReference type="Proteomes" id="UP001497497">
    <property type="component" value="Unassembled WGS sequence"/>
</dbReference>